<gene>
    <name evidence="3" type="ORF">FAZ78_00315</name>
</gene>
<evidence type="ECO:0000256" key="1">
    <source>
        <dbReference type="SAM" id="MobiDB-lite"/>
    </source>
</evidence>
<dbReference type="Gene3D" id="1.10.1220.10">
    <property type="entry name" value="Met repressor-like"/>
    <property type="match status" value="1"/>
</dbReference>
<feature type="domain" description="Arc-like DNA binding" evidence="2">
    <location>
        <begin position="7"/>
        <end position="46"/>
    </location>
</feature>
<proteinExistence type="predicted"/>
<organism evidence="3 4">
    <name type="scientific">Cereibacter changlensis</name>
    <dbReference type="NCBI Taxonomy" id="402884"/>
    <lineage>
        <taxon>Bacteria</taxon>
        <taxon>Pseudomonadati</taxon>
        <taxon>Pseudomonadota</taxon>
        <taxon>Alphaproteobacteria</taxon>
        <taxon>Rhodobacterales</taxon>
        <taxon>Paracoccaceae</taxon>
        <taxon>Cereibacter</taxon>
    </lineage>
</organism>
<evidence type="ECO:0000313" key="4">
    <source>
        <dbReference type="Proteomes" id="UP000306340"/>
    </source>
</evidence>
<dbReference type="GO" id="GO:0003677">
    <property type="term" value="F:DNA binding"/>
    <property type="evidence" value="ECO:0007669"/>
    <property type="project" value="UniProtKB-KW"/>
</dbReference>
<comment type="caution">
    <text evidence="3">The sequence shown here is derived from an EMBL/GenBank/DDBJ whole genome shotgun (WGS) entry which is preliminary data.</text>
</comment>
<keyword evidence="3" id="KW-0238">DNA-binding</keyword>
<evidence type="ECO:0000259" key="2">
    <source>
        <dbReference type="Pfam" id="PF03869"/>
    </source>
</evidence>
<dbReference type="InterPro" id="IPR013321">
    <property type="entry name" value="Arc_rbn_hlx_hlx"/>
</dbReference>
<sequence length="126" mass="13927">MSDAPSQTQDKFIVRLPDGLRGRIKSAAEANNRSMNAEIVATLEERYPAPVPVSPAYDEMYGLMDHIDAAVDDEDAERRLQKVNESLKALGRSLRLKLSGQRSASGSREIFMTFETPKRAGSQDAD</sequence>
<dbReference type="AlphaFoldDB" id="A0A4U0Z5H2"/>
<dbReference type="SUPFAM" id="SSF47598">
    <property type="entry name" value="Ribbon-helix-helix"/>
    <property type="match status" value="1"/>
</dbReference>
<name>A0A4U0Z5H2_9RHOB</name>
<evidence type="ECO:0000313" key="3">
    <source>
        <dbReference type="EMBL" id="TKA98536.1"/>
    </source>
</evidence>
<dbReference type="RefSeq" id="WP_136790801.1">
    <property type="nucleotide sequence ID" value="NZ_SWAU01000001.1"/>
</dbReference>
<reference evidence="3 4" key="1">
    <citation type="submission" date="2019-04" db="EMBL/GenBank/DDBJ databases">
        <title>Crypto-aerobic microbial life in anoxic (sulfidic) marine sediments.</title>
        <authorList>
            <person name="Bhattacharya S."/>
            <person name="Roy C."/>
            <person name="Mondal N."/>
            <person name="Sarkar J."/>
            <person name="Mandal S."/>
            <person name="Rameez M.J."/>
            <person name="Ghosh W."/>
        </authorList>
    </citation>
    <scope>NUCLEOTIDE SEQUENCE [LARGE SCALE GENOMIC DNA]</scope>
    <source>
        <strain evidence="3 4">SBBC</strain>
    </source>
</reference>
<dbReference type="Proteomes" id="UP000306340">
    <property type="component" value="Unassembled WGS sequence"/>
</dbReference>
<dbReference type="InterPro" id="IPR010985">
    <property type="entry name" value="Ribbon_hlx_hlx"/>
</dbReference>
<dbReference type="InterPro" id="IPR005569">
    <property type="entry name" value="Arc_DNA-bd_dom"/>
</dbReference>
<dbReference type="Pfam" id="PF03869">
    <property type="entry name" value="Arc"/>
    <property type="match status" value="1"/>
</dbReference>
<protein>
    <submittedName>
        <fullName evidence="3">Arc family DNA-binding protein</fullName>
    </submittedName>
</protein>
<accession>A0A4U0Z5H2</accession>
<dbReference type="GO" id="GO:0006355">
    <property type="term" value="P:regulation of DNA-templated transcription"/>
    <property type="evidence" value="ECO:0007669"/>
    <property type="project" value="InterPro"/>
</dbReference>
<dbReference type="EMBL" id="SWAU01000001">
    <property type="protein sequence ID" value="TKA98536.1"/>
    <property type="molecule type" value="Genomic_DNA"/>
</dbReference>
<feature type="region of interest" description="Disordered" evidence="1">
    <location>
        <begin position="100"/>
        <end position="126"/>
    </location>
</feature>